<evidence type="ECO:0000313" key="1">
    <source>
        <dbReference type="EMBL" id="MBD6619706.1"/>
    </source>
</evidence>
<accession>A0AA40T2G2</accession>
<name>A0AA40T2G2_9NOST</name>
<dbReference type="RefSeq" id="WP_191760899.1">
    <property type="nucleotide sequence ID" value="NZ_VJXY01000046.1"/>
</dbReference>
<dbReference type="Proteomes" id="UP001165986">
    <property type="component" value="Unassembled WGS sequence"/>
</dbReference>
<evidence type="ECO:0000313" key="2">
    <source>
        <dbReference type="Proteomes" id="UP001165986"/>
    </source>
</evidence>
<dbReference type="AlphaFoldDB" id="A0AA40T2G2"/>
<reference evidence="1" key="1">
    <citation type="submission" date="2019-07" db="EMBL/GenBank/DDBJ databases">
        <title>Toxilogical consequences of a new and cryptic species of cyanobacteria (Komarekiella delphini-convector) recovered from the epidermis of a bottlenose dolphin and 1500 ft. in the air.</title>
        <authorList>
            <person name="Brown A.O."/>
            <person name="Dvorak P."/>
            <person name="Villanueva C.D."/>
            <person name="Foss A.J."/>
            <person name="Garvey A.D."/>
            <person name="Gibson Q.A."/>
            <person name="Johansen J.R."/>
            <person name="Casamatta D.A."/>
        </authorList>
    </citation>
    <scope>NUCLEOTIDE SEQUENCE</scope>
    <source>
        <strain evidence="1">SJRDD-AB1</strain>
    </source>
</reference>
<keyword evidence="2" id="KW-1185">Reference proteome</keyword>
<proteinExistence type="predicted"/>
<sequence length="83" mass="9597">MAILKRIYKKSVKYKLPVTVARHEKSILEEVRSRLKLPKTLSHQDKTVKHNLPATIATLTKQGFQALKYICKGIFELDNWGFS</sequence>
<dbReference type="EMBL" id="VJXY01000046">
    <property type="protein sequence ID" value="MBD6619706.1"/>
    <property type="molecule type" value="Genomic_DNA"/>
</dbReference>
<protein>
    <submittedName>
        <fullName evidence="1">Uncharacterized protein</fullName>
    </submittedName>
</protein>
<comment type="caution">
    <text evidence="1">The sequence shown here is derived from an EMBL/GenBank/DDBJ whole genome shotgun (WGS) entry which is preliminary data.</text>
</comment>
<gene>
    <name evidence="1" type="ORF">FNW02_28785</name>
</gene>
<organism evidence="1 2">
    <name type="scientific">Komarekiella delphini-convector SJRDD-AB1</name>
    <dbReference type="NCBI Taxonomy" id="2593771"/>
    <lineage>
        <taxon>Bacteria</taxon>
        <taxon>Bacillati</taxon>
        <taxon>Cyanobacteriota</taxon>
        <taxon>Cyanophyceae</taxon>
        <taxon>Nostocales</taxon>
        <taxon>Nostocaceae</taxon>
        <taxon>Komarekiella</taxon>
        <taxon>Komarekiella delphini-convector</taxon>
    </lineage>
</organism>